<dbReference type="Pfam" id="PF01066">
    <property type="entry name" value="CDP-OH_P_transf"/>
    <property type="match status" value="1"/>
</dbReference>
<gene>
    <name evidence="2" type="ORF">DN068_20520</name>
</gene>
<reference evidence="2 3" key="1">
    <citation type="submission" date="2018-06" db="EMBL/GenBank/DDBJ databases">
        <title>Mucibacter soli gen. nov., sp. nov., a new member of the family Chitinophagaceae producing mucin.</title>
        <authorList>
            <person name="Kim M.-K."/>
            <person name="Park S."/>
            <person name="Kim T.-S."/>
            <person name="Joung Y."/>
            <person name="Han J.-H."/>
            <person name="Kim S.B."/>
        </authorList>
    </citation>
    <scope>NUCLEOTIDE SEQUENCE [LARGE SCALE GENOMIC DNA]</scope>
    <source>
        <strain evidence="2 3">R1-15</strain>
    </source>
</reference>
<dbReference type="InterPro" id="IPR043130">
    <property type="entry name" value="CDP-OH_PTrfase_TM_dom"/>
</dbReference>
<dbReference type="GO" id="GO:0016780">
    <property type="term" value="F:phosphotransferase activity, for other substituted phosphate groups"/>
    <property type="evidence" value="ECO:0007669"/>
    <property type="project" value="InterPro"/>
</dbReference>
<keyword evidence="2" id="KW-0808">Transferase</keyword>
<name>A0A2W2A6Z7_9BACT</name>
<evidence type="ECO:0000313" key="2">
    <source>
        <dbReference type="EMBL" id="PZF71085.1"/>
    </source>
</evidence>
<dbReference type="Gene3D" id="1.20.120.1760">
    <property type="match status" value="1"/>
</dbReference>
<dbReference type="GO" id="GO:0008654">
    <property type="term" value="P:phospholipid biosynthetic process"/>
    <property type="evidence" value="ECO:0007669"/>
    <property type="project" value="InterPro"/>
</dbReference>
<dbReference type="InterPro" id="IPR000462">
    <property type="entry name" value="CDP-OH_P_trans"/>
</dbReference>
<dbReference type="Proteomes" id="UP000248745">
    <property type="component" value="Unassembled WGS sequence"/>
</dbReference>
<feature type="transmembrane region" description="Helical" evidence="1">
    <location>
        <begin position="6"/>
        <end position="25"/>
    </location>
</feature>
<keyword evidence="3" id="KW-1185">Reference proteome</keyword>
<keyword evidence="1" id="KW-1133">Transmembrane helix</keyword>
<protein>
    <submittedName>
        <fullName evidence="2">CDP-alcohol phosphatidyltransferase</fullName>
    </submittedName>
</protein>
<sequence length="200" mass="23196">MKHIPITLIFSRLLVAIWLILASILHIQMSGWLVITLFSYALVSDIFDGIIARRLNVSTPLLRRLDSSIDQVFWISAAVAMFIKCPEFWQEHSHKIILLLCFEAFTYVVSFWKFRKEVATHAIASKIWTLTLFATMVEIMASCHSNVLFEICFYGGVLTRIEIIAILLFLREWTNDVPSFYHAIQLRQGKTIRRNKIFNG</sequence>
<dbReference type="AlphaFoldDB" id="A0A2W2A6Z7"/>
<proteinExistence type="predicted"/>
<dbReference type="RefSeq" id="WP_111000820.1">
    <property type="nucleotide sequence ID" value="NZ_QKTW01000027.1"/>
</dbReference>
<dbReference type="OrthoDB" id="9785031at2"/>
<keyword evidence="1" id="KW-0472">Membrane</keyword>
<comment type="caution">
    <text evidence="2">The sequence shown here is derived from an EMBL/GenBank/DDBJ whole genome shotgun (WGS) entry which is preliminary data.</text>
</comment>
<evidence type="ECO:0000313" key="3">
    <source>
        <dbReference type="Proteomes" id="UP000248745"/>
    </source>
</evidence>
<dbReference type="EMBL" id="QKTW01000027">
    <property type="protein sequence ID" value="PZF71085.1"/>
    <property type="molecule type" value="Genomic_DNA"/>
</dbReference>
<evidence type="ECO:0000256" key="1">
    <source>
        <dbReference type="SAM" id="Phobius"/>
    </source>
</evidence>
<keyword evidence="1" id="KW-0812">Transmembrane</keyword>
<dbReference type="GO" id="GO:0016020">
    <property type="term" value="C:membrane"/>
    <property type="evidence" value="ECO:0007669"/>
    <property type="project" value="InterPro"/>
</dbReference>
<organism evidence="2 3">
    <name type="scientific">Taibaiella soli</name>
    <dbReference type="NCBI Taxonomy" id="1649169"/>
    <lineage>
        <taxon>Bacteria</taxon>
        <taxon>Pseudomonadati</taxon>
        <taxon>Bacteroidota</taxon>
        <taxon>Chitinophagia</taxon>
        <taxon>Chitinophagales</taxon>
        <taxon>Chitinophagaceae</taxon>
        <taxon>Taibaiella</taxon>
    </lineage>
</organism>
<accession>A0A2W2A6Z7</accession>